<gene>
    <name evidence="2" type="ORF">CITCOLO1_LOCUS10421</name>
</gene>
<dbReference type="EMBL" id="OZ021737">
    <property type="protein sequence ID" value="CAK9318455.1"/>
    <property type="molecule type" value="Genomic_DNA"/>
</dbReference>
<name>A0ABP0YHW4_9ROSI</name>
<evidence type="ECO:0008006" key="4">
    <source>
        <dbReference type="Google" id="ProtNLM"/>
    </source>
</evidence>
<feature type="transmembrane region" description="Helical" evidence="1">
    <location>
        <begin position="64"/>
        <end position="84"/>
    </location>
</feature>
<keyword evidence="1" id="KW-0812">Transmembrane</keyword>
<evidence type="ECO:0000313" key="2">
    <source>
        <dbReference type="EMBL" id="CAK9318455.1"/>
    </source>
</evidence>
<reference evidence="2 3" key="1">
    <citation type="submission" date="2024-03" db="EMBL/GenBank/DDBJ databases">
        <authorList>
            <person name="Gkanogiannis A."/>
            <person name="Becerra Lopez-Lavalle L."/>
        </authorList>
    </citation>
    <scope>NUCLEOTIDE SEQUENCE [LARGE SCALE GENOMIC DNA]</scope>
</reference>
<proteinExistence type="predicted"/>
<keyword evidence="1" id="KW-0472">Membrane</keyword>
<keyword evidence="3" id="KW-1185">Reference proteome</keyword>
<sequence>MEEMRKGINDHDDDRVRNVGATRSKSCRDRGGTGFLFYSKDSCVAVNGFCLAYSISFDGVILKIAFDFIASSLPLIFYYFYYFVP</sequence>
<dbReference type="Proteomes" id="UP001642487">
    <property type="component" value="Chromosome 3"/>
</dbReference>
<accession>A0ABP0YHW4</accession>
<protein>
    <recommendedName>
        <fullName evidence="4">Transmembrane protein</fullName>
    </recommendedName>
</protein>
<keyword evidence="1" id="KW-1133">Transmembrane helix</keyword>
<evidence type="ECO:0000256" key="1">
    <source>
        <dbReference type="SAM" id="Phobius"/>
    </source>
</evidence>
<organism evidence="2 3">
    <name type="scientific">Citrullus colocynthis</name>
    <name type="common">colocynth</name>
    <dbReference type="NCBI Taxonomy" id="252529"/>
    <lineage>
        <taxon>Eukaryota</taxon>
        <taxon>Viridiplantae</taxon>
        <taxon>Streptophyta</taxon>
        <taxon>Embryophyta</taxon>
        <taxon>Tracheophyta</taxon>
        <taxon>Spermatophyta</taxon>
        <taxon>Magnoliopsida</taxon>
        <taxon>eudicotyledons</taxon>
        <taxon>Gunneridae</taxon>
        <taxon>Pentapetalae</taxon>
        <taxon>rosids</taxon>
        <taxon>fabids</taxon>
        <taxon>Cucurbitales</taxon>
        <taxon>Cucurbitaceae</taxon>
        <taxon>Benincaseae</taxon>
        <taxon>Citrullus</taxon>
    </lineage>
</organism>
<evidence type="ECO:0000313" key="3">
    <source>
        <dbReference type="Proteomes" id="UP001642487"/>
    </source>
</evidence>